<keyword evidence="3" id="KW-1185">Reference proteome</keyword>
<dbReference type="SUPFAM" id="SSF101874">
    <property type="entry name" value="YceI-like"/>
    <property type="match status" value="1"/>
</dbReference>
<dbReference type="AlphaFoldDB" id="A0A7D3XXM2"/>
<gene>
    <name evidence="2" type="ORF">HQR01_14815</name>
</gene>
<dbReference type="PANTHER" id="PTHR34406">
    <property type="entry name" value="PROTEIN YCEI"/>
    <property type="match status" value="1"/>
</dbReference>
<dbReference type="InterPro" id="IPR007372">
    <property type="entry name" value="Lipid/polyisoprenoid-bd_YceI"/>
</dbReference>
<protein>
    <submittedName>
        <fullName evidence="2">YceI family protein</fullName>
    </submittedName>
</protein>
<evidence type="ECO:0000313" key="2">
    <source>
        <dbReference type="EMBL" id="QKG72536.1"/>
    </source>
</evidence>
<evidence type="ECO:0000259" key="1">
    <source>
        <dbReference type="SMART" id="SM00867"/>
    </source>
</evidence>
<sequence length="188" mass="20318">MPLRLFILPLIFLLTTGAFDTLRFTVDGPQSAVSAKVAFLGIASKTAQFPKVSGSAVVVPQQPDALHLDVTLDARALTAPDSVTLKRLKGEKFFWVEKYPTVHFIGDGMRFTSPTSGTIEGMLTARGVTKPVTLEVTFDRPPATLAPGEPVTLTGSTRIDRRQFGMTAYSLIVGRKVDITIKARMVPG</sequence>
<dbReference type="Proteomes" id="UP000504693">
    <property type="component" value="Chromosome"/>
</dbReference>
<proteinExistence type="predicted"/>
<dbReference type="InterPro" id="IPR036761">
    <property type="entry name" value="TTHA0802/YceI-like_sf"/>
</dbReference>
<accession>A0A7D3XXM2</accession>
<dbReference type="RefSeq" id="WP_173215887.1">
    <property type="nucleotide sequence ID" value="NZ_CP053921.1"/>
</dbReference>
<dbReference type="SMART" id="SM00867">
    <property type="entry name" value="YceI"/>
    <property type="match status" value="1"/>
</dbReference>
<reference evidence="2 3" key="1">
    <citation type="submission" date="2020-05" db="EMBL/GenBank/DDBJ databases">
        <title>Erythrobacter mangrovi sp. nov., isolated from rhizosphere soil of mangrove plant (Kandelia candel).</title>
        <authorList>
            <person name="Ye Y.H."/>
        </authorList>
    </citation>
    <scope>NUCLEOTIDE SEQUENCE [LARGE SCALE GENOMIC DNA]</scope>
    <source>
        <strain evidence="2 3">EB310</strain>
    </source>
</reference>
<dbReference type="EMBL" id="CP053921">
    <property type="protein sequence ID" value="QKG72536.1"/>
    <property type="molecule type" value="Genomic_DNA"/>
</dbReference>
<dbReference type="PANTHER" id="PTHR34406:SF1">
    <property type="entry name" value="PROTEIN YCEI"/>
    <property type="match status" value="1"/>
</dbReference>
<feature type="domain" description="Lipid/polyisoprenoid-binding YceI-like" evidence="1">
    <location>
        <begin position="23"/>
        <end position="186"/>
    </location>
</feature>
<dbReference type="KEGG" id="emv:HQR01_14815"/>
<evidence type="ECO:0000313" key="3">
    <source>
        <dbReference type="Proteomes" id="UP000504693"/>
    </source>
</evidence>
<dbReference type="Gene3D" id="2.40.128.110">
    <property type="entry name" value="Lipid/polyisoprenoid-binding, YceI-like"/>
    <property type="match status" value="1"/>
</dbReference>
<name>A0A7D3XXM2_9SPHN</name>
<dbReference type="Pfam" id="PF04264">
    <property type="entry name" value="YceI"/>
    <property type="match status" value="1"/>
</dbReference>
<organism evidence="2 3">
    <name type="scientific">Erythrobacter mangrovi</name>
    <dbReference type="NCBI Taxonomy" id="2739433"/>
    <lineage>
        <taxon>Bacteria</taxon>
        <taxon>Pseudomonadati</taxon>
        <taxon>Pseudomonadota</taxon>
        <taxon>Alphaproteobacteria</taxon>
        <taxon>Sphingomonadales</taxon>
        <taxon>Erythrobacteraceae</taxon>
        <taxon>Erythrobacter/Porphyrobacter group</taxon>
        <taxon>Erythrobacter</taxon>
    </lineage>
</organism>